<evidence type="ECO:0008006" key="3">
    <source>
        <dbReference type="Google" id="ProtNLM"/>
    </source>
</evidence>
<dbReference type="Proteomes" id="UP000576082">
    <property type="component" value="Unassembled WGS sequence"/>
</dbReference>
<gene>
    <name evidence="1" type="ORF">HHU12_21920</name>
</gene>
<dbReference type="AlphaFoldDB" id="A0A7X9RXQ2"/>
<dbReference type="RefSeq" id="WP_169658882.1">
    <property type="nucleotide sequence ID" value="NZ_JABANE010000070.1"/>
</dbReference>
<name>A0A7X9RXQ2_9BACT</name>
<comment type="caution">
    <text evidence="1">The sequence shown here is derived from an EMBL/GenBank/DDBJ whole genome shotgun (WGS) entry which is preliminary data.</text>
</comment>
<protein>
    <recommendedName>
        <fullName evidence="3">Lipoprotein</fullName>
    </recommendedName>
</protein>
<reference evidence="1 2" key="1">
    <citation type="submission" date="2020-04" db="EMBL/GenBank/DDBJ databases">
        <title>Flammeovirga sp. SR4, a novel species isolated from seawater.</title>
        <authorList>
            <person name="Wang X."/>
        </authorList>
    </citation>
    <scope>NUCLEOTIDE SEQUENCE [LARGE SCALE GENOMIC DNA]</scope>
    <source>
        <strain evidence="1 2">ATCC 23126</strain>
    </source>
</reference>
<dbReference type="EMBL" id="JABANE010000070">
    <property type="protein sequence ID" value="NME70650.1"/>
    <property type="molecule type" value="Genomic_DNA"/>
</dbReference>
<organism evidence="1 2">
    <name type="scientific">Flammeovirga aprica JL-4</name>
    <dbReference type="NCBI Taxonomy" id="694437"/>
    <lineage>
        <taxon>Bacteria</taxon>
        <taxon>Pseudomonadati</taxon>
        <taxon>Bacteroidota</taxon>
        <taxon>Cytophagia</taxon>
        <taxon>Cytophagales</taxon>
        <taxon>Flammeovirgaceae</taxon>
        <taxon>Flammeovirga</taxon>
    </lineage>
</organism>
<keyword evidence="2" id="KW-1185">Reference proteome</keyword>
<dbReference type="PROSITE" id="PS51257">
    <property type="entry name" value="PROKAR_LIPOPROTEIN"/>
    <property type="match status" value="1"/>
</dbReference>
<evidence type="ECO:0000313" key="2">
    <source>
        <dbReference type="Proteomes" id="UP000576082"/>
    </source>
</evidence>
<sequence>MKSIANLFILFLLMTSCSTKEKQTSTLNYRILHVVEGDSLFITREYDLVKDNHEEVEVYQYVNLEDKKWNMTFKYNKSTKVLSFVDSDFELKEKDKFFDPSLSSVKFDLYTLSQPVIDGHGPLLFNSDYGILNLDNGLWKSSIYLKENDTTNKVQQILTMVRE</sequence>
<accession>A0A7X9RXQ2</accession>
<evidence type="ECO:0000313" key="1">
    <source>
        <dbReference type="EMBL" id="NME70650.1"/>
    </source>
</evidence>
<proteinExistence type="predicted"/>